<dbReference type="PANTHER" id="PTHR31325">
    <property type="entry name" value="OS01G0798800 PROTEIN-RELATED"/>
    <property type="match status" value="1"/>
</dbReference>
<dbReference type="EMBL" id="BPVZ01000018">
    <property type="protein sequence ID" value="GKV01990.1"/>
    <property type="molecule type" value="Genomic_DNA"/>
</dbReference>
<evidence type="ECO:0000259" key="2">
    <source>
        <dbReference type="Pfam" id="PF13968"/>
    </source>
</evidence>
<feature type="transmembrane region" description="Helical" evidence="1">
    <location>
        <begin position="284"/>
        <end position="305"/>
    </location>
</feature>
<comment type="caution">
    <text evidence="3">The sequence shown here is derived from an EMBL/GenBank/DDBJ whole genome shotgun (WGS) entry which is preliminary data.</text>
</comment>
<feature type="transmembrane region" description="Helical" evidence="1">
    <location>
        <begin position="20"/>
        <end position="38"/>
    </location>
</feature>
<dbReference type="AlphaFoldDB" id="A0AAV5INM6"/>
<feature type="transmembrane region" description="Helical" evidence="1">
    <location>
        <begin position="252"/>
        <end position="272"/>
    </location>
</feature>
<evidence type="ECO:0000313" key="3">
    <source>
        <dbReference type="EMBL" id="GKV01990.1"/>
    </source>
</evidence>
<proteinExistence type="predicted"/>
<feature type="transmembrane region" description="Helical" evidence="1">
    <location>
        <begin position="59"/>
        <end position="79"/>
    </location>
</feature>
<evidence type="ECO:0000313" key="4">
    <source>
        <dbReference type="Proteomes" id="UP001054252"/>
    </source>
</evidence>
<dbReference type="InterPro" id="IPR025315">
    <property type="entry name" value="DUF4220"/>
</dbReference>
<name>A0AAV5INM6_9ROSI</name>
<dbReference type="InterPro" id="IPR007658">
    <property type="entry name" value="DUF594"/>
</dbReference>
<protein>
    <recommendedName>
        <fullName evidence="2">DUF4220 domain-containing protein</fullName>
    </recommendedName>
</protein>
<evidence type="ECO:0000256" key="1">
    <source>
        <dbReference type="SAM" id="Phobius"/>
    </source>
</evidence>
<organism evidence="3 4">
    <name type="scientific">Rubroshorea leprosula</name>
    <dbReference type="NCBI Taxonomy" id="152421"/>
    <lineage>
        <taxon>Eukaryota</taxon>
        <taxon>Viridiplantae</taxon>
        <taxon>Streptophyta</taxon>
        <taxon>Embryophyta</taxon>
        <taxon>Tracheophyta</taxon>
        <taxon>Spermatophyta</taxon>
        <taxon>Magnoliopsida</taxon>
        <taxon>eudicotyledons</taxon>
        <taxon>Gunneridae</taxon>
        <taxon>Pentapetalae</taxon>
        <taxon>rosids</taxon>
        <taxon>malvids</taxon>
        <taxon>Malvales</taxon>
        <taxon>Dipterocarpaceae</taxon>
        <taxon>Rubroshorea</taxon>
    </lineage>
</organism>
<gene>
    <name evidence="3" type="ORF">SLEP1_g14484</name>
</gene>
<reference evidence="3 4" key="1">
    <citation type="journal article" date="2021" name="Commun. Biol.">
        <title>The genome of Shorea leprosula (Dipterocarpaceae) highlights the ecological relevance of drought in aseasonal tropical rainforests.</title>
        <authorList>
            <person name="Ng K.K.S."/>
            <person name="Kobayashi M.J."/>
            <person name="Fawcett J.A."/>
            <person name="Hatakeyama M."/>
            <person name="Paape T."/>
            <person name="Ng C.H."/>
            <person name="Ang C.C."/>
            <person name="Tnah L.H."/>
            <person name="Lee C.T."/>
            <person name="Nishiyama T."/>
            <person name="Sese J."/>
            <person name="O'Brien M.J."/>
            <person name="Copetti D."/>
            <person name="Mohd Noor M.I."/>
            <person name="Ong R.C."/>
            <person name="Putra M."/>
            <person name="Sireger I.Z."/>
            <person name="Indrioko S."/>
            <person name="Kosugi Y."/>
            <person name="Izuno A."/>
            <person name="Isagi Y."/>
            <person name="Lee S.L."/>
            <person name="Shimizu K.K."/>
        </authorList>
    </citation>
    <scope>NUCLEOTIDE SEQUENCE [LARGE SCALE GENOMIC DNA]</scope>
    <source>
        <strain evidence="3">214</strain>
    </source>
</reference>
<keyword evidence="1" id="KW-0812">Transmembrane</keyword>
<keyword evidence="1" id="KW-0472">Membrane</keyword>
<accession>A0AAV5INM6</accession>
<keyword evidence="1" id="KW-1133">Transmembrane helix</keyword>
<dbReference type="Pfam" id="PF13968">
    <property type="entry name" value="DUF4220"/>
    <property type="match status" value="1"/>
</dbReference>
<dbReference type="Pfam" id="PF04578">
    <property type="entry name" value="DUF594"/>
    <property type="match status" value="1"/>
</dbReference>
<feature type="domain" description="DUF4220" evidence="2">
    <location>
        <begin position="32"/>
        <end position="315"/>
    </location>
</feature>
<dbReference type="Proteomes" id="UP001054252">
    <property type="component" value="Unassembled WGS sequence"/>
</dbReference>
<sequence>MWTEERLLVWCNYSIRGSIILSMSLQAFLILLVATYTIRLIFSSSSSSLEGTPKDIMGFWASFLLLHLGGLDSITSYSVEDNELWKRHFFSPVLQVGYTIHIFLKSFSTNQLWLPTILVLFAGIVKYFERNLAFYLASFEHFEDNWEPETVPIAAADEETGTPQRHGIPLPQQFRDMETEKSILGIAVKLFGNLKRTLVGPFLKKEEQYEVTKTFSKINNFAEGLQVIEIELSLLYEALHTKLPVITTTVGCYLRMANFGCILVALISFSLVKKHYQLAELNLLLTYVLLISGLMLEVLFIIVLNKFSYWFAIAREAAANVEGNNLSLLNDIWLSPKTLKQLVHKAKDWVSDEQQGLADSIISNTDYSELLILFHIATELCYQKDDPVIRLERTDSRSICKLLSDYMFYLAVMQPTMMSTILNDWSKKFKKATRQTQSLVPWSLFLDEKTARKEIFEKGKEYPLRGAVKLAKGLINWKGPYLRNWRLMSKVWLELMCYAAINCKSSVHAEQPSRGGELLTFVWLLMNHLGLGTKHYQTLGDKFDEELSEEED</sequence>
<keyword evidence="4" id="KW-1185">Reference proteome</keyword>